<dbReference type="RefSeq" id="WP_189268663.1">
    <property type="nucleotide sequence ID" value="NZ_BMML01000033.1"/>
</dbReference>
<proteinExistence type="predicted"/>
<keyword evidence="3" id="KW-1185">Reference proteome</keyword>
<evidence type="ECO:0000313" key="2">
    <source>
        <dbReference type="EMBL" id="GGN41072.1"/>
    </source>
</evidence>
<evidence type="ECO:0000256" key="1">
    <source>
        <dbReference type="SAM" id="MobiDB-lite"/>
    </source>
</evidence>
<sequence>MTTTTTTTPHAGRPERPTLKATPLALARTRRPASATYRLSAWYDEHHIRENAAAFLTRTEVEATIRRYLQVKQDSEPLRHTTADQLTRAQWQAMWDADDELSHLYRKLDLTCALIYLPDAYRPEHLDHLAEAYRAGKILPGPRQPVPMPGGLLVERHNSVGATLLPLSRIRAGERVEATVTIAAVRRYGNHVRLLLESWDGETAHARVDARRFTAAEELLGRALKVGDEVLVRGYAEQDPALRAGVRSVDICSVRTEG</sequence>
<organism evidence="2 3">
    <name type="scientific">Streptomyces fuscichromogenes</name>
    <dbReference type="NCBI Taxonomy" id="1324013"/>
    <lineage>
        <taxon>Bacteria</taxon>
        <taxon>Bacillati</taxon>
        <taxon>Actinomycetota</taxon>
        <taxon>Actinomycetes</taxon>
        <taxon>Kitasatosporales</taxon>
        <taxon>Streptomycetaceae</taxon>
        <taxon>Streptomyces</taxon>
    </lineage>
</organism>
<name>A0A917XN17_9ACTN</name>
<accession>A0A917XN17</accession>
<gene>
    <name evidence="2" type="ORF">GCM10011578_088990</name>
</gene>
<feature type="region of interest" description="Disordered" evidence="1">
    <location>
        <begin position="1"/>
        <end position="20"/>
    </location>
</feature>
<evidence type="ECO:0000313" key="3">
    <source>
        <dbReference type="Proteomes" id="UP000653411"/>
    </source>
</evidence>
<comment type="caution">
    <text evidence="2">The sequence shown here is derived from an EMBL/GenBank/DDBJ whole genome shotgun (WGS) entry which is preliminary data.</text>
</comment>
<reference evidence="2" key="1">
    <citation type="journal article" date="2014" name="Int. J. Syst. Evol. Microbiol.">
        <title>Complete genome sequence of Corynebacterium casei LMG S-19264T (=DSM 44701T), isolated from a smear-ripened cheese.</title>
        <authorList>
            <consortium name="US DOE Joint Genome Institute (JGI-PGF)"/>
            <person name="Walter F."/>
            <person name="Albersmeier A."/>
            <person name="Kalinowski J."/>
            <person name="Ruckert C."/>
        </authorList>
    </citation>
    <scope>NUCLEOTIDE SEQUENCE</scope>
    <source>
        <strain evidence="2">CGMCC 4.7110</strain>
    </source>
</reference>
<dbReference type="AlphaFoldDB" id="A0A917XN17"/>
<dbReference type="Proteomes" id="UP000653411">
    <property type="component" value="Unassembled WGS sequence"/>
</dbReference>
<reference evidence="2" key="2">
    <citation type="submission" date="2020-09" db="EMBL/GenBank/DDBJ databases">
        <authorList>
            <person name="Sun Q."/>
            <person name="Zhou Y."/>
        </authorList>
    </citation>
    <scope>NUCLEOTIDE SEQUENCE</scope>
    <source>
        <strain evidence="2">CGMCC 4.7110</strain>
    </source>
</reference>
<protein>
    <submittedName>
        <fullName evidence="2">Uncharacterized protein</fullName>
    </submittedName>
</protein>
<dbReference type="EMBL" id="BMML01000033">
    <property type="protein sequence ID" value="GGN41072.1"/>
    <property type="molecule type" value="Genomic_DNA"/>
</dbReference>